<keyword evidence="2" id="KW-1185">Reference proteome</keyword>
<reference evidence="1 2" key="1">
    <citation type="submission" date="2018-08" db="EMBL/GenBank/DDBJ databases">
        <title>Genome and evolution of the arbuscular mycorrhizal fungus Diversispora epigaea (formerly Glomus versiforme) and its bacterial endosymbionts.</title>
        <authorList>
            <person name="Sun X."/>
            <person name="Fei Z."/>
            <person name="Harrison M."/>
        </authorList>
    </citation>
    <scope>NUCLEOTIDE SEQUENCE [LARGE SCALE GENOMIC DNA]</scope>
    <source>
        <strain evidence="1 2">IT104</strain>
    </source>
</reference>
<gene>
    <name evidence="1" type="ORF">Glove_251g57</name>
</gene>
<organism evidence="1 2">
    <name type="scientific">Diversispora epigaea</name>
    <dbReference type="NCBI Taxonomy" id="1348612"/>
    <lineage>
        <taxon>Eukaryota</taxon>
        <taxon>Fungi</taxon>
        <taxon>Fungi incertae sedis</taxon>
        <taxon>Mucoromycota</taxon>
        <taxon>Glomeromycotina</taxon>
        <taxon>Glomeromycetes</taxon>
        <taxon>Diversisporales</taxon>
        <taxon>Diversisporaceae</taxon>
        <taxon>Diversispora</taxon>
    </lineage>
</organism>
<dbReference type="AlphaFoldDB" id="A0A397IC82"/>
<proteinExistence type="predicted"/>
<name>A0A397IC82_9GLOM</name>
<evidence type="ECO:0000313" key="2">
    <source>
        <dbReference type="Proteomes" id="UP000266861"/>
    </source>
</evidence>
<comment type="caution">
    <text evidence="1">The sequence shown here is derived from an EMBL/GenBank/DDBJ whole genome shotgun (WGS) entry which is preliminary data.</text>
</comment>
<sequence length="62" mass="7113">MIKNLQEGETYRPRILCTPHISHNIYTTLSKTGKTSKQAKQAIQPKQPIHKYTQGIKKDAFC</sequence>
<dbReference type="EMBL" id="PQFF01000231">
    <property type="protein sequence ID" value="RHZ71888.1"/>
    <property type="molecule type" value="Genomic_DNA"/>
</dbReference>
<accession>A0A397IC82</accession>
<evidence type="ECO:0000313" key="1">
    <source>
        <dbReference type="EMBL" id="RHZ71888.1"/>
    </source>
</evidence>
<protein>
    <submittedName>
        <fullName evidence="1">Uncharacterized protein</fullName>
    </submittedName>
</protein>
<dbReference type="Proteomes" id="UP000266861">
    <property type="component" value="Unassembled WGS sequence"/>
</dbReference>